<evidence type="ECO:0000256" key="2">
    <source>
        <dbReference type="SAM" id="SignalP"/>
    </source>
</evidence>
<feature type="chain" id="PRO_5040405142" evidence="2">
    <location>
        <begin position="29"/>
        <end position="205"/>
    </location>
</feature>
<feature type="region of interest" description="Disordered" evidence="1">
    <location>
        <begin position="151"/>
        <end position="205"/>
    </location>
</feature>
<evidence type="ECO:0000313" key="3">
    <source>
        <dbReference type="EMBL" id="CAB9521593.1"/>
    </source>
</evidence>
<dbReference type="Proteomes" id="UP001153069">
    <property type="component" value="Unassembled WGS sequence"/>
</dbReference>
<organism evidence="3 4">
    <name type="scientific">Seminavis robusta</name>
    <dbReference type="NCBI Taxonomy" id="568900"/>
    <lineage>
        <taxon>Eukaryota</taxon>
        <taxon>Sar</taxon>
        <taxon>Stramenopiles</taxon>
        <taxon>Ochrophyta</taxon>
        <taxon>Bacillariophyta</taxon>
        <taxon>Bacillariophyceae</taxon>
        <taxon>Bacillariophycidae</taxon>
        <taxon>Naviculales</taxon>
        <taxon>Naviculaceae</taxon>
        <taxon>Seminavis</taxon>
    </lineage>
</organism>
<sequence>MTQHRLGVWTLRSLVVGVFLSMHTSAHASASDTFHEDVVAPSTDPDFITDTTKYLRSSTVTLQEHLEDVTKNDELLTHLDILSEDEKVGMMDSLRDSMVSLDAMLDDIDLSGRGMEEFKSLAEIGRGYTDKAVKVVEDAISTIKSIALYPDADHDSEEEGRFPDSQVSRRLDMDFGEDEEEEAYDRENSWSHRFYQERNSGNHRK</sequence>
<feature type="compositionally biased region" description="Basic and acidic residues" evidence="1">
    <location>
        <begin position="159"/>
        <end position="173"/>
    </location>
</feature>
<comment type="caution">
    <text evidence="3">The sequence shown here is derived from an EMBL/GenBank/DDBJ whole genome shotgun (WGS) entry which is preliminary data.</text>
</comment>
<evidence type="ECO:0000256" key="1">
    <source>
        <dbReference type="SAM" id="MobiDB-lite"/>
    </source>
</evidence>
<keyword evidence="4" id="KW-1185">Reference proteome</keyword>
<reference evidence="3" key="1">
    <citation type="submission" date="2020-06" db="EMBL/GenBank/DDBJ databases">
        <authorList>
            <consortium name="Plant Systems Biology data submission"/>
        </authorList>
    </citation>
    <scope>NUCLEOTIDE SEQUENCE</scope>
    <source>
        <strain evidence="3">D6</strain>
    </source>
</reference>
<dbReference type="EMBL" id="CAICTM010001209">
    <property type="protein sequence ID" value="CAB9521593.1"/>
    <property type="molecule type" value="Genomic_DNA"/>
</dbReference>
<accession>A0A9N8HSX8</accession>
<dbReference type="AlphaFoldDB" id="A0A9N8HSX8"/>
<gene>
    <name evidence="3" type="ORF">SEMRO_1211_G252840.1</name>
</gene>
<keyword evidence="2" id="KW-0732">Signal</keyword>
<feature type="compositionally biased region" description="Acidic residues" evidence="1">
    <location>
        <begin position="174"/>
        <end position="184"/>
    </location>
</feature>
<protein>
    <submittedName>
        <fullName evidence="3">Uncharacterized protein</fullName>
    </submittedName>
</protein>
<evidence type="ECO:0000313" key="4">
    <source>
        <dbReference type="Proteomes" id="UP001153069"/>
    </source>
</evidence>
<feature type="compositionally biased region" description="Basic and acidic residues" evidence="1">
    <location>
        <begin position="185"/>
        <end position="196"/>
    </location>
</feature>
<feature type="signal peptide" evidence="2">
    <location>
        <begin position="1"/>
        <end position="28"/>
    </location>
</feature>
<name>A0A9N8HSX8_9STRA</name>
<proteinExistence type="predicted"/>